<protein>
    <submittedName>
        <fullName evidence="1">Uncharacterized protein</fullName>
    </submittedName>
</protein>
<evidence type="ECO:0000313" key="1">
    <source>
        <dbReference type="EMBL" id="KAI5660004.1"/>
    </source>
</evidence>
<name>A0ACC0AHB9_CATRO</name>
<dbReference type="EMBL" id="CM044706">
    <property type="protein sequence ID" value="KAI5660004.1"/>
    <property type="molecule type" value="Genomic_DNA"/>
</dbReference>
<accession>A0ACC0AHB9</accession>
<keyword evidence="2" id="KW-1185">Reference proteome</keyword>
<evidence type="ECO:0000313" key="2">
    <source>
        <dbReference type="Proteomes" id="UP001060085"/>
    </source>
</evidence>
<reference evidence="2" key="1">
    <citation type="journal article" date="2023" name="Nat. Plants">
        <title>Single-cell RNA sequencing provides a high-resolution roadmap for understanding the multicellular compartmentation of specialized metabolism.</title>
        <authorList>
            <person name="Sun S."/>
            <person name="Shen X."/>
            <person name="Li Y."/>
            <person name="Li Y."/>
            <person name="Wang S."/>
            <person name="Li R."/>
            <person name="Zhang H."/>
            <person name="Shen G."/>
            <person name="Guo B."/>
            <person name="Wei J."/>
            <person name="Xu J."/>
            <person name="St-Pierre B."/>
            <person name="Chen S."/>
            <person name="Sun C."/>
        </authorList>
    </citation>
    <scope>NUCLEOTIDE SEQUENCE [LARGE SCALE GENOMIC DNA]</scope>
</reference>
<dbReference type="Proteomes" id="UP001060085">
    <property type="component" value="Linkage Group LG06"/>
</dbReference>
<sequence length="154" mass="17814">MSRKVEEEENEEVEEEAPKDETEIKDYLNNASVCWSNFASLVRVYITVLPELIIIVAVAASSDSVLISNRKMSWHWHIYDLICVCFNCLKNVLPLAYELCGALFWVERKEIASLIFLLLSFFLTKVVSMFMLSEHKNHKVLLAYFGILIELMFA</sequence>
<gene>
    <name evidence="1" type="ORF">M9H77_28797</name>
</gene>
<comment type="caution">
    <text evidence="1">The sequence shown here is derived from an EMBL/GenBank/DDBJ whole genome shotgun (WGS) entry which is preliminary data.</text>
</comment>
<organism evidence="1 2">
    <name type="scientific">Catharanthus roseus</name>
    <name type="common">Madagascar periwinkle</name>
    <name type="synonym">Vinca rosea</name>
    <dbReference type="NCBI Taxonomy" id="4058"/>
    <lineage>
        <taxon>Eukaryota</taxon>
        <taxon>Viridiplantae</taxon>
        <taxon>Streptophyta</taxon>
        <taxon>Embryophyta</taxon>
        <taxon>Tracheophyta</taxon>
        <taxon>Spermatophyta</taxon>
        <taxon>Magnoliopsida</taxon>
        <taxon>eudicotyledons</taxon>
        <taxon>Gunneridae</taxon>
        <taxon>Pentapetalae</taxon>
        <taxon>asterids</taxon>
        <taxon>lamiids</taxon>
        <taxon>Gentianales</taxon>
        <taxon>Apocynaceae</taxon>
        <taxon>Rauvolfioideae</taxon>
        <taxon>Vinceae</taxon>
        <taxon>Catharanthinae</taxon>
        <taxon>Catharanthus</taxon>
    </lineage>
</organism>
<proteinExistence type="predicted"/>